<dbReference type="AlphaFoldDB" id="A0A3P7LFB7"/>
<dbReference type="EMBL" id="UYRU01045533">
    <property type="protein sequence ID" value="VDN08638.1"/>
    <property type="molecule type" value="Genomic_DNA"/>
</dbReference>
<evidence type="ECO:0000313" key="2">
    <source>
        <dbReference type="Proteomes" id="UP000281553"/>
    </source>
</evidence>
<name>A0A3P7LFB7_DIBLA</name>
<reference evidence="1 2" key="1">
    <citation type="submission" date="2018-11" db="EMBL/GenBank/DDBJ databases">
        <authorList>
            <consortium name="Pathogen Informatics"/>
        </authorList>
    </citation>
    <scope>NUCLEOTIDE SEQUENCE [LARGE SCALE GENOMIC DNA]</scope>
</reference>
<dbReference type="OrthoDB" id="6155261at2759"/>
<organism evidence="1 2">
    <name type="scientific">Dibothriocephalus latus</name>
    <name type="common">Fish tapeworm</name>
    <name type="synonym">Diphyllobothrium latum</name>
    <dbReference type="NCBI Taxonomy" id="60516"/>
    <lineage>
        <taxon>Eukaryota</taxon>
        <taxon>Metazoa</taxon>
        <taxon>Spiralia</taxon>
        <taxon>Lophotrochozoa</taxon>
        <taxon>Platyhelminthes</taxon>
        <taxon>Cestoda</taxon>
        <taxon>Eucestoda</taxon>
        <taxon>Diphyllobothriidea</taxon>
        <taxon>Diphyllobothriidae</taxon>
        <taxon>Dibothriocephalus</taxon>
    </lineage>
</organism>
<dbReference type="Proteomes" id="UP000281553">
    <property type="component" value="Unassembled WGS sequence"/>
</dbReference>
<protein>
    <submittedName>
        <fullName evidence="1">Uncharacterized protein</fullName>
    </submittedName>
</protein>
<accession>A0A3P7LFB7</accession>
<gene>
    <name evidence="1" type="ORF">DILT_LOCUS4469</name>
</gene>
<evidence type="ECO:0000313" key="1">
    <source>
        <dbReference type="EMBL" id="VDN08638.1"/>
    </source>
</evidence>
<keyword evidence="2" id="KW-1185">Reference proteome</keyword>
<proteinExistence type="predicted"/>
<sequence length="139" mass="15559">MFLDLGELKIHLCELGPNIISPNETCETGYDYAVDDAEVATVVERVHFTETVALKELLGLKESQSLGSDEIPAMNLKEFSEELTKLLSTLFQTSFETEGLPADWKPAWITPLYKGRNRISANNYDRSTCEDSTDHESAL</sequence>